<protein>
    <submittedName>
        <fullName evidence="3">Uncharacterized protein</fullName>
    </submittedName>
</protein>
<keyword evidence="4" id="KW-1185">Reference proteome</keyword>
<dbReference type="AlphaFoldDB" id="A0AAN8RCX4"/>
<sequence>MPLTSLACHWVYGTWSAWLPTSVCTPPVCEASSWASPSSRTRDRTLDRNNVDIFSLPQPFLMGLRKHCPKQCKLPTIQEQEDAQRQEGHAQGKYSNGMPTEGESRAGAVDGTSGEWQGWRTLDDTEEEEEEEEEEELEDELWDCNMRNPVNGDGIQKYLKSVVHSGVGKSSFSQSKQPIGRKIDDHVSPQSTNQT</sequence>
<name>A0AAN8RCX4_9TELE</name>
<feature type="chain" id="PRO_5042811830" evidence="2">
    <location>
        <begin position="32"/>
        <end position="195"/>
    </location>
</feature>
<feature type="signal peptide" evidence="2">
    <location>
        <begin position="1"/>
        <end position="31"/>
    </location>
</feature>
<dbReference type="EMBL" id="JAGTTL010000005">
    <property type="protein sequence ID" value="KAK6322597.1"/>
    <property type="molecule type" value="Genomic_DNA"/>
</dbReference>
<dbReference type="Proteomes" id="UP001356427">
    <property type="component" value="Unassembled WGS sequence"/>
</dbReference>
<evidence type="ECO:0000313" key="4">
    <source>
        <dbReference type="Proteomes" id="UP001356427"/>
    </source>
</evidence>
<dbReference type="PANTHER" id="PTHR39654:SF2">
    <property type="entry name" value="LEUCINE-RICH REPEAT-CONTAINING PROTEIN 75A-LIKE ISOFORM X1"/>
    <property type="match status" value="1"/>
</dbReference>
<comment type="caution">
    <text evidence="3">The sequence shown here is derived from an EMBL/GenBank/DDBJ whole genome shotgun (WGS) entry which is preliminary data.</text>
</comment>
<feature type="region of interest" description="Disordered" evidence="1">
    <location>
        <begin position="167"/>
        <end position="195"/>
    </location>
</feature>
<proteinExistence type="predicted"/>
<feature type="region of interest" description="Disordered" evidence="1">
    <location>
        <begin position="79"/>
        <end position="148"/>
    </location>
</feature>
<organism evidence="3 4">
    <name type="scientific">Coregonus suidteri</name>
    <dbReference type="NCBI Taxonomy" id="861788"/>
    <lineage>
        <taxon>Eukaryota</taxon>
        <taxon>Metazoa</taxon>
        <taxon>Chordata</taxon>
        <taxon>Craniata</taxon>
        <taxon>Vertebrata</taxon>
        <taxon>Euteleostomi</taxon>
        <taxon>Actinopterygii</taxon>
        <taxon>Neopterygii</taxon>
        <taxon>Teleostei</taxon>
        <taxon>Protacanthopterygii</taxon>
        <taxon>Salmoniformes</taxon>
        <taxon>Salmonidae</taxon>
        <taxon>Coregoninae</taxon>
        <taxon>Coregonus</taxon>
    </lineage>
</organism>
<feature type="compositionally biased region" description="Acidic residues" evidence="1">
    <location>
        <begin position="124"/>
        <end position="142"/>
    </location>
</feature>
<evidence type="ECO:0000256" key="1">
    <source>
        <dbReference type="SAM" id="MobiDB-lite"/>
    </source>
</evidence>
<accession>A0AAN8RCX4</accession>
<dbReference type="PANTHER" id="PTHR39654">
    <property type="entry name" value="LEUCINE-RICH REPEAT-CONTAINING PROTEIN 75A-LIKE ISOFORM X1"/>
    <property type="match status" value="1"/>
</dbReference>
<reference evidence="3 4" key="1">
    <citation type="submission" date="2021-04" db="EMBL/GenBank/DDBJ databases">
        <authorList>
            <person name="De Guttry C."/>
            <person name="Zahm M."/>
            <person name="Klopp C."/>
            <person name="Cabau C."/>
            <person name="Louis A."/>
            <person name="Berthelot C."/>
            <person name="Parey E."/>
            <person name="Roest Crollius H."/>
            <person name="Montfort J."/>
            <person name="Robinson-Rechavi M."/>
            <person name="Bucao C."/>
            <person name="Bouchez O."/>
            <person name="Gislard M."/>
            <person name="Lluch J."/>
            <person name="Milhes M."/>
            <person name="Lampietro C."/>
            <person name="Lopez Roques C."/>
            <person name="Donnadieu C."/>
            <person name="Braasch I."/>
            <person name="Desvignes T."/>
            <person name="Postlethwait J."/>
            <person name="Bobe J."/>
            <person name="Wedekind C."/>
            <person name="Guiguen Y."/>
        </authorList>
    </citation>
    <scope>NUCLEOTIDE SEQUENCE [LARGE SCALE GENOMIC DNA]</scope>
    <source>
        <strain evidence="3">Cs_M1</strain>
        <tissue evidence="3">Blood</tissue>
    </source>
</reference>
<gene>
    <name evidence="3" type="ORF">J4Q44_G00073890</name>
</gene>
<evidence type="ECO:0000313" key="3">
    <source>
        <dbReference type="EMBL" id="KAK6322597.1"/>
    </source>
</evidence>
<keyword evidence="2" id="KW-0732">Signal</keyword>
<evidence type="ECO:0000256" key="2">
    <source>
        <dbReference type="SAM" id="SignalP"/>
    </source>
</evidence>